<feature type="transmembrane region" description="Helical" evidence="1">
    <location>
        <begin position="20"/>
        <end position="39"/>
    </location>
</feature>
<sequence>MFLFSKVYEKWTWERISRHVLYWCSWWGFYALVNTNSYSDGNYADWLLVELFVLPIKLTITYFVIYYLLPRFSAKRRYFSLLFLTLTLCFLGAMVLRTMEICSLQSWLLLSGELCCAWGKAPFFVFKMVYKALDLLFVVSLVAIIKFIQQQIVYERKTKNLLTQKLETELRFLKHQLQPHFLFNTLNNLYGLILTKSDKAGDMVVKLSEIMSYMLYESNETLVPVESELANLENYIALEKIRYGDELQIDYKVTGETKDKKIPPLVLISFVENAFKHGPSSNLETSWIRILTEVSEQRFLFIVENSLPVVNTENGQGRPQVHSGIGLDNVQKRLDLIYGTSYDLKITQGNSYCIELCINI</sequence>
<keyword evidence="4" id="KW-1185">Reference proteome</keyword>
<dbReference type="Proteomes" id="UP000276603">
    <property type="component" value="Unassembled WGS sequence"/>
</dbReference>
<dbReference type="Gene3D" id="3.30.565.10">
    <property type="entry name" value="Histidine kinase-like ATPase, C-terminal domain"/>
    <property type="match status" value="1"/>
</dbReference>
<dbReference type="GO" id="GO:0000155">
    <property type="term" value="F:phosphorelay sensor kinase activity"/>
    <property type="evidence" value="ECO:0007669"/>
    <property type="project" value="InterPro"/>
</dbReference>
<dbReference type="SUPFAM" id="SSF55874">
    <property type="entry name" value="ATPase domain of HSP90 chaperone/DNA topoisomerase II/histidine kinase"/>
    <property type="match status" value="1"/>
</dbReference>
<dbReference type="Pfam" id="PF06580">
    <property type="entry name" value="His_kinase"/>
    <property type="match status" value="1"/>
</dbReference>
<comment type="caution">
    <text evidence="3">The sequence shown here is derived from an EMBL/GenBank/DDBJ whole genome shotgun (WGS) entry which is preliminary data.</text>
</comment>
<dbReference type="EMBL" id="RBCJ01000002">
    <property type="protein sequence ID" value="RKN81713.1"/>
    <property type="molecule type" value="Genomic_DNA"/>
</dbReference>
<feature type="transmembrane region" description="Helical" evidence="1">
    <location>
        <begin position="51"/>
        <end position="69"/>
    </location>
</feature>
<feature type="transmembrane region" description="Helical" evidence="1">
    <location>
        <begin position="81"/>
        <end position="99"/>
    </location>
</feature>
<evidence type="ECO:0000259" key="2">
    <source>
        <dbReference type="Pfam" id="PF06580"/>
    </source>
</evidence>
<name>A0A3B0C6E4_9FLAO</name>
<keyword evidence="1" id="KW-0812">Transmembrane</keyword>
<evidence type="ECO:0000256" key="1">
    <source>
        <dbReference type="SAM" id="Phobius"/>
    </source>
</evidence>
<dbReference type="PANTHER" id="PTHR34220">
    <property type="entry name" value="SENSOR HISTIDINE KINASE YPDA"/>
    <property type="match status" value="1"/>
</dbReference>
<evidence type="ECO:0000313" key="3">
    <source>
        <dbReference type="EMBL" id="RKN81713.1"/>
    </source>
</evidence>
<accession>A0A3B0C6E4</accession>
<organism evidence="3 4">
    <name type="scientific">Ulvibacterium marinum</name>
    <dbReference type="NCBI Taxonomy" id="2419782"/>
    <lineage>
        <taxon>Bacteria</taxon>
        <taxon>Pseudomonadati</taxon>
        <taxon>Bacteroidota</taxon>
        <taxon>Flavobacteriia</taxon>
        <taxon>Flavobacteriales</taxon>
        <taxon>Flavobacteriaceae</taxon>
        <taxon>Ulvibacterium</taxon>
    </lineage>
</organism>
<feature type="domain" description="Signal transduction histidine kinase internal region" evidence="2">
    <location>
        <begin position="169"/>
        <end position="247"/>
    </location>
</feature>
<dbReference type="OrthoDB" id="9809908at2"/>
<dbReference type="InterPro" id="IPR036890">
    <property type="entry name" value="HATPase_C_sf"/>
</dbReference>
<feature type="transmembrane region" description="Helical" evidence="1">
    <location>
        <begin position="128"/>
        <end position="148"/>
    </location>
</feature>
<gene>
    <name evidence="3" type="ORF">D7Z94_12510</name>
</gene>
<dbReference type="InterPro" id="IPR050640">
    <property type="entry name" value="Bact_2-comp_sensor_kinase"/>
</dbReference>
<keyword evidence="1" id="KW-1133">Transmembrane helix</keyword>
<evidence type="ECO:0000313" key="4">
    <source>
        <dbReference type="Proteomes" id="UP000276603"/>
    </source>
</evidence>
<proteinExistence type="predicted"/>
<dbReference type="RefSeq" id="WP_120711866.1">
    <property type="nucleotide sequence ID" value="NZ_CANMKH010000010.1"/>
</dbReference>
<dbReference type="GO" id="GO:0016020">
    <property type="term" value="C:membrane"/>
    <property type="evidence" value="ECO:0007669"/>
    <property type="project" value="InterPro"/>
</dbReference>
<reference evidence="3 4" key="1">
    <citation type="submission" date="2018-10" db="EMBL/GenBank/DDBJ databases">
        <title>Ulvibacterium marinum gen. nov., sp. nov., a novel marine bacterium of the family Flavobacteriaceae, isolated from a culture of the green alga Ulva prolifera.</title>
        <authorList>
            <person name="Zhang Z."/>
        </authorList>
    </citation>
    <scope>NUCLEOTIDE SEQUENCE [LARGE SCALE GENOMIC DNA]</scope>
    <source>
        <strain evidence="3 4">CCMM003</strain>
    </source>
</reference>
<dbReference type="AlphaFoldDB" id="A0A3B0C6E4"/>
<protein>
    <recommendedName>
        <fullName evidence="2">Signal transduction histidine kinase internal region domain-containing protein</fullName>
    </recommendedName>
</protein>
<keyword evidence="1" id="KW-0472">Membrane</keyword>
<dbReference type="PANTHER" id="PTHR34220:SF7">
    <property type="entry name" value="SENSOR HISTIDINE KINASE YPDA"/>
    <property type="match status" value="1"/>
</dbReference>
<dbReference type="InterPro" id="IPR010559">
    <property type="entry name" value="Sig_transdc_His_kin_internal"/>
</dbReference>